<evidence type="ECO:0000256" key="4">
    <source>
        <dbReference type="ARBA" id="ARBA00022692"/>
    </source>
</evidence>
<evidence type="ECO:0000313" key="15">
    <source>
        <dbReference type="Proteomes" id="UP000053617"/>
    </source>
</evidence>
<sequence length="1348" mass="146228">MAETTEKHGIYINEKDLNGECSTPQPDEPHVNESTTTTGNTTQIPLPGELANQREQKSPAFGPYFRVLRYATALDHILRCYGLFAAAAFGAAVPLMTVVLGNTVDDLNSWGSGERDITALANRTSKNALWLTYLFIGCFFSSCTSVLCFKITAIRSSSALREDFIQALLSQDINFLDSFSSGKVSTLISNNADLVESGLGERVAVFVSGCSMLVAAFVVAFTQSWRLTLVVAICIPLSTIGAGIVVVADTKMSAKVLEIYARAGGLAEEALSTIQVIAAFGASTKLQTKYDRYLEEAKALSIKQGPLRALQYGIFFATTYLSYAFAWLYGTHLLVSGTISSGGKVIVVLNALLLSSASLNNIAPSLTDLSKASAAAKGLFDVVDRKSTVDSLSEMGRKPDTVAGHLSLHNVSFAYPSRPSVKVLDNVSIEFEAGRTTAIVGPSGSGKSTVLALITRWFDPELGSISLDGIDTQNINLQWLRGQMGVVQQEPILFSDTIYNNVSYGLERQARIIGNASNEERSQMIHEACRQSFADQFIRKLPDGYETTVGNRGDTLSGGQKQRIAIARSITSNPPILLLDEATSALDPEAEKTVQSALENASKCRTTIVIAHKLSTVQNADKIVVMSDGKVVEQGTHKELLAKNGTYAALVNAQTHDGQQHTGHIARRPTSVTEENEQISREADYEDKPSRPEEGSWRSTTRLSMVVCLKRILKHQKRLWPYYIATLLSSALGGALFPSLAVVFSKAVTIFQLSVQERGPELRSRGYFWGCMFIVIAVGLLLASAGLGHFSTVAACHLTKAYRSEYFGAMLNQDASFFEKEDNAAGSMVSRLSTNPQRIQDLISINLGFILMSIVNVLGSCVLALAVGWRLALVTIFGCYVPLLFAGFARIRIDAISQHQTAKAYRECARFAGEVIAATRTVSSLTLERRIIGIYKDKLSVASRKLTSQNVLSSVFVGLTDSIIFAAMALVFWYGMKLLTRDEYSVETFFVVFIALIFGGQAAGFMFGVTLRKHLIIPNKFAINGSPDTTKAHAAADDIFSLLDSHAPIQSSTGIDPPRNPSNITAIDFKAVTFYYPTRPASPALRSLYLSIPRGSHVGIVGASGSGKSTIISLIERFYDPSSGSILIDGLLLTSLSVAAHRNRIGYVSQNTTLYDGSIQENVMLGIAPSSDIHVDERRVVEACKSANIHDFIVSLPDGYNTEVGARGIALSGGQRQRLAIARALIRDPEILLFDEATSALDSASERVVQQAIEMAVRSYQAGNSAGGQADEGVGSKMGHRTTVVVAHRLSTVRNCDRIFLLHEGEVKEEGSHAELMQRQGRYYEMVMAQGLHLEVKVEGSPDRMFRA</sequence>
<dbReference type="GO" id="GO:0016887">
    <property type="term" value="F:ATP hydrolysis activity"/>
    <property type="evidence" value="ECO:0007669"/>
    <property type="project" value="InterPro"/>
</dbReference>
<keyword evidence="7 11" id="KW-1133">Transmembrane helix</keyword>
<evidence type="ECO:0000256" key="8">
    <source>
        <dbReference type="ARBA" id="ARBA00023136"/>
    </source>
</evidence>
<dbReference type="VEuPathDB" id="FungiDB:Z518_08949"/>
<evidence type="ECO:0000256" key="11">
    <source>
        <dbReference type="SAM" id="Phobius"/>
    </source>
</evidence>
<dbReference type="HOGENOM" id="CLU_000604_17_2_1"/>
<feature type="transmembrane region" description="Helical" evidence="11">
    <location>
        <begin position="720"/>
        <end position="747"/>
    </location>
</feature>
<evidence type="ECO:0000256" key="9">
    <source>
        <dbReference type="ARBA" id="ARBA00049740"/>
    </source>
</evidence>
<dbReference type="SUPFAM" id="SSF90123">
    <property type="entry name" value="ABC transporter transmembrane region"/>
    <property type="match status" value="2"/>
</dbReference>
<accession>A0A0D2I5Z4</accession>
<dbReference type="GO" id="GO:0005524">
    <property type="term" value="F:ATP binding"/>
    <property type="evidence" value="ECO:0007669"/>
    <property type="project" value="UniProtKB-KW"/>
</dbReference>
<dbReference type="Gene3D" id="1.20.1560.10">
    <property type="entry name" value="ABC transporter type 1, transmembrane domain"/>
    <property type="match status" value="2"/>
</dbReference>
<dbReference type="PROSITE" id="PS50929">
    <property type="entry name" value="ABC_TM1F"/>
    <property type="match status" value="2"/>
</dbReference>
<dbReference type="Gene3D" id="3.40.50.300">
    <property type="entry name" value="P-loop containing nucleotide triphosphate hydrolases"/>
    <property type="match status" value="2"/>
</dbReference>
<dbReference type="GO" id="GO:0090374">
    <property type="term" value="P:oligopeptide export from mitochondrion"/>
    <property type="evidence" value="ECO:0007669"/>
    <property type="project" value="TreeGrafter"/>
</dbReference>
<keyword evidence="8 11" id="KW-0472">Membrane</keyword>
<evidence type="ECO:0000313" key="14">
    <source>
        <dbReference type="EMBL" id="KIX01224.1"/>
    </source>
</evidence>
<dbReference type="Proteomes" id="UP000053617">
    <property type="component" value="Unassembled WGS sequence"/>
</dbReference>
<dbReference type="Pfam" id="PF00664">
    <property type="entry name" value="ABC_membrane"/>
    <property type="match status" value="2"/>
</dbReference>
<keyword evidence="3" id="KW-0813">Transport</keyword>
<name>A0A0D2I5Z4_9EURO</name>
<feature type="transmembrane region" description="Helical" evidence="11">
    <location>
        <begin position="342"/>
        <end position="363"/>
    </location>
</feature>
<feature type="region of interest" description="Disordered" evidence="10">
    <location>
        <begin position="1"/>
        <end position="46"/>
    </location>
</feature>
<dbReference type="GeneID" id="25297020"/>
<feature type="domain" description="ABC transmembrane type-1" evidence="13">
    <location>
        <begin position="724"/>
        <end position="1009"/>
    </location>
</feature>
<keyword evidence="4 11" id="KW-0812">Transmembrane</keyword>
<feature type="compositionally biased region" description="Basic and acidic residues" evidence="10">
    <location>
        <begin position="678"/>
        <end position="696"/>
    </location>
</feature>
<feature type="transmembrane region" description="Helical" evidence="11">
    <location>
        <begin position="871"/>
        <end position="889"/>
    </location>
</feature>
<evidence type="ECO:0000259" key="13">
    <source>
        <dbReference type="PROSITE" id="PS50929"/>
    </source>
</evidence>
<evidence type="ECO:0000256" key="1">
    <source>
        <dbReference type="ARBA" id="ARBA00004141"/>
    </source>
</evidence>
<gene>
    <name evidence="14" type="ORF">Z518_08949</name>
</gene>
<feature type="transmembrane region" description="Helical" evidence="11">
    <location>
        <begin position="130"/>
        <end position="151"/>
    </location>
</feature>
<dbReference type="InterPro" id="IPR036640">
    <property type="entry name" value="ABC1_TM_sf"/>
</dbReference>
<feature type="transmembrane region" description="Helical" evidence="11">
    <location>
        <begin position="988"/>
        <end position="1011"/>
    </location>
</feature>
<dbReference type="PROSITE" id="PS50893">
    <property type="entry name" value="ABC_TRANSPORTER_2"/>
    <property type="match status" value="2"/>
</dbReference>
<reference evidence="14 15" key="1">
    <citation type="submission" date="2015-01" db="EMBL/GenBank/DDBJ databases">
        <title>The Genome Sequence of Rhinocladiella mackenzie CBS 650.93.</title>
        <authorList>
            <consortium name="The Broad Institute Genomics Platform"/>
            <person name="Cuomo C."/>
            <person name="de Hoog S."/>
            <person name="Gorbushina A."/>
            <person name="Stielow B."/>
            <person name="Teixiera M."/>
            <person name="Abouelleil A."/>
            <person name="Chapman S.B."/>
            <person name="Priest M."/>
            <person name="Young S.K."/>
            <person name="Wortman J."/>
            <person name="Nusbaum C."/>
            <person name="Birren B."/>
        </authorList>
    </citation>
    <scope>NUCLEOTIDE SEQUENCE [LARGE SCALE GENOMIC DNA]</scope>
    <source>
        <strain evidence="14 15">CBS 650.93</strain>
    </source>
</reference>
<feature type="transmembrane region" description="Helical" evidence="11">
    <location>
        <begin position="767"/>
        <end position="790"/>
    </location>
</feature>
<feature type="domain" description="ABC transporter" evidence="12">
    <location>
        <begin position="406"/>
        <end position="653"/>
    </location>
</feature>
<feature type="domain" description="ABC transmembrane type-1" evidence="13">
    <location>
        <begin position="82"/>
        <end position="371"/>
    </location>
</feature>
<dbReference type="GO" id="GO:0015421">
    <property type="term" value="F:ABC-type oligopeptide transporter activity"/>
    <property type="evidence" value="ECO:0007669"/>
    <property type="project" value="TreeGrafter"/>
</dbReference>
<evidence type="ECO:0000259" key="12">
    <source>
        <dbReference type="PROSITE" id="PS50893"/>
    </source>
</evidence>
<organism evidence="14 15">
    <name type="scientific">Rhinocladiella mackenziei CBS 650.93</name>
    <dbReference type="NCBI Taxonomy" id="1442369"/>
    <lineage>
        <taxon>Eukaryota</taxon>
        <taxon>Fungi</taxon>
        <taxon>Dikarya</taxon>
        <taxon>Ascomycota</taxon>
        <taxon>Pezizomycotina</taxon>
        <taxon>Eurotiomycetes</taxon>
        <taxon>Chaetothyriomycetidae</taxon>
        <taxon>Chaetothyriales</taxon>
        <taxon>Herpotrichiellaceae</taxon>
        <taxon>Rhinocladiella</taxon>
    </lineage>
</organism>
<dbReference type="InterPro" id="IPR011527">
    <property type="entry name" value="ABC1_TM_dom"/>
</dbReference>
<keyword evidence="6" id="KW-0067">ATP-binding</keyword>
<feature type="compositionally biased region" description="Basic and acidic residues" evidence="10">
    <location>
        <begin position="1"/>
        <end position="18"/>
    </location>
</feature>
<dbReference type="SMART" id="SM00382">
    <property type="entry name" value="AAA"/>
    <property type="match status" value="2"/>
</dbReference>
<feature type="transmembrane region" description="Helical" evidence="11">
    <location>
        <begin position="203"/>
        <end position="221"/>
    </location>
</feature>
<dbReference type="CDD" id="cd18577">
    <property type="entry name" value="ABC_6TM_Pgp_ABCB1_D1_like"/>
    <property type="match status" value="1"/>
</dbReference>
<dbReference type="FunFam" id="3.40.50.300:FF:000251">
    <property type="entry name" value="ABC transporter B family member 19"/>
    <property type="match status" value="1"/>
</dbReference>
<dbReference type="PROSITE" id="PS00211">
    <property type="entry name" value="ABC_TRANSPORTER_1"/>
    <property type="match status" value="2"/>
</dbReference>
<proteinExistence type="inferred from homology"/>
<dbReference type="EMBL" id="KN847481">
    <property type="protein sequence ID" value="KIX01224.1"/>
    <property type="molecule type" value="Genomic_DNA"/>
</dbReference>
<evidence type="ECO:0000256" key="6">
    <source>
        <dbReference type="ARBA" id="ARBA00022840"/>
    </source>
</evidence>
<feature type="transmembrane region" description="Helical" evidence="11">
    <location>
        <begin position="78"/>
        <end position="100"/>
    </location>
</feature>
<dbReference type="InterPro" id="IPR027417">
    <property type="entry name" value="P-loop_NTPase"/>
</dbReference>
<dbReference type="GO" id="GO:0005743">
    <property type="term" value="C:mitochondrial inner membrane"/>
    <property type="evidence" value="ECO:0007669"/>
    <property type="project" value="TreeGrafter"/>
</dbReference>
<evidence type="ECO:0000256" key="7">
    <source>
        <dbReference type="ARBA" id="ARBA00022989"/>
    </source>
</evidence>
<dbReference type="PANTHER" id="PTHR43394:SF1">
    <property type="entry name" value="ATP-BINDING CASSETTE SUB-FAMILY B MEMBER 10, MITOCHONDRIAL"/>
    <property type="match status" value="1"/>
</dbReference>
<dbReference type="InterPro" id="IPR003439">
    <property type="entry name" value="ABC_transporter-like_ATP-bd"/>
</dbReference>
<dbReference type="InterPro" id="IPR003593">
    <property type="entry name" value="AAA+_ATPase"/>
</dbReference>
<dbReference type="CDD" id="cd18578">
    <property type="entry name" value="ABC_6TM_Pgp_ABCB1_D2_like"/>
    <property type="match status" value="1"/>
</dbReference>
<dbReference type="CDD" id="cd03249">
    <property type="entry name" value="ABC_MTABC3_MDL1_MDL2"/>
    <property type="match status" value="1"/>
</dbReference>
<protein>
    <recommendedName>
        <fullName evidence="9">ABC multidrug transporter MDR2</fullName>
    </recommendedName>
</protein>
<dbReference type="RefSeq" id="XP_013268360.1">
    <property type="nucleotide sequence ID" value="XM_013412906.1"/>
</dbReference>
<dbReference type="InterPro" id="IPR017871">
    <property type="entry name" value="ABC_transporter-like_CS"/>
</dbReference>
<feature type="transmembrane region" description="Helical" evidence="11">
    <location>
        <begin position="951"/>
        <end position="976"/>
    </location>
</feature>
<comment type="subcellular location">
    <subcellularLocation>
        <location evidence="1">Membrane</location>
        <topology evidence="1">Multi-pass membrane protein</topology>
    </subcellularLocation>
</comment>
<dbReference type="STRING" id="1442369.A0A0D2I5Z4"/>
<feature type="transmembrane region" description="Helical" evidence="11">
    <location>
        <begin position="842"/>
        <end position="865"/>
    </location>
</feature>
<evidence type="ECO:0000256" key="10">
    <source>
        <dbReference type="SAM" id="MobiDB-lite"/>
    </source>
</evidence>
<feature type="region of interest" description="Disordered" evidence="10">
    <location>
        <begin position="656"/>
        <end position="696"/>
    </location>
</feature>
<feature type="transmembrane region" description="Helical" evidence="11">
    <location>
        <begin position="309"/>
        <end position="330"/>
    </location>
</feature>
<dbReference type="SUPFAM" id="SSF52540">
    <property type="entry name" value="P-loop containing nucleoside triphosphate hydrolases"/>
    <property type="match status" value="2"/>
</dbReference>
<comment type="similarity">
    <text evidence="2">Belongs to the ABC transporter superfamily. ABCB family. Multidrug resistance exporter (TC 3.A.1.201) subfamily.</text>
</comment>
<feature type="domain" description="ABC transporter" evidence="12">
    <location>
        <begin position="1067"/>
        <end position="1329"/>
    </location>
</feature>
<keyword evidence="5" id="KW-0547">Nucleotide-binding</keyword>
<keyword evidence="15" id="KW-1185">Reference proteome</keyword>
<evidence type="ECO:0000256" key="3">
    <source>
        <dbReference type="ARBA" id="ARBA00022448"/>
    </source>
</evidence>
<feature type="transmembrane region" description="Helical" evidence="11">
    <location>
        <begin position="227"/>
        <end position="248"/>
    </location>
</feature>
<dbReference type="InterPro" id="IPR039421">
    <property type="entry name" value="Type_1_exporter"/>
</dbReference>
<dbReference type="OrthoDB" id="6500128at2759"/>
<dbReference type="FunFam" id="3.40.50.300:FF:000967">
    <property type="entry name" value="ABC multidrug transporter mdr4"/>
    <property type="match status" value="1"/>
</dbReference>
<evidence type="ECO:0000256" key="2">
    <source>
        <dbReference type="ARBA" id="ARBA00007577"/>
    </source>
</evidence>
<evidence type="ECO:0000256" key="5">
    <source>
        <dbReference type="ARBA" id="ARBA00022741"/>
    </source>
</evidence>
<dbReference type="Pfam" id="PF00005">
    <property type="entry name" value="ABC_tran"/>
    <property type="match status" value="2"/>
</dbReference>
<dbReference type="PANTHER" id="PTHR43394">
    <property type="entry name" value="ATP-DEPENDENT PERMEASE MDL1, MITOCHONDRIAL"/>
    <property type="match status" value="1"/>
</dbReference>